<dbReference type="InterPro" id="IPR050817">
    <property type="entry name" value="DjlA_DnaK_co-chaperone"/>
</dbReference>
<dbReference type="Proteomes" id="UP000801428">
    <property type="component" value="Unassembled WGS sequence"/>
</dbReference>
<evidence type="ECO:0000259" key="2">
    <source>
        <dbReference type="PROSITE" id="PS50076"/>
    </source>
</evidence>
<dbReference type="SMART" id="SM00271">
    <property type="entry name" value="DnaJ"/>
    <property type="match status" value="1"/>
</dbReference>
<feature type="compositionally biased region" description="Low complexity" evidence="1">
    <location>
        <begin position="157"/>
        <end position="173"/>
    </location>
</feature>
<dbReference type="EMBL" id="SWKU01000019">
    <property type="protein sequence ID" value="KAF2998565.1"/>
    <property type="molecule type" value="Genomic_DNA"/>
</dbReference>
<dbReference type="InterPro" id="IPR036869">
    <property type="entry name" value="J_dom_sf"/>
</dbReference>
<feature type="region of interest" description="Disordered" evidence="1">
    <location>
        <begin position="142"/>
        <end position="187"/>
    </location>
</feature>
<keyword evidence="4" id="KW-1185">Reference proteome</keyword>
<feature type="domain" description="J" evidence="2">
    <location>
        <begin position="193"/>
        <end position="261"/>
    </location>
</feature>
<evidence type="ECO:0000313" key="4">
    <source>
        <dbReference type="Proteomes" id="UP000801428"/>
    </source>
</evidence>
<dbReference type="PROSITE" id="PS50076">
    <property type="entry name" value="DNAJ_2"/>
    <property type="match status" value="1"/>
</dbReference>
<comment type="caution">
    <text evidence="3">The sequence shown here is derived from an EMBL/GenBank/DDBJ whole genome shotgun (WGS) entry which is preliminary data.</text>
</comment>
<gene>
    <name evidence="3" type="ORF">E8E13_005744</name>
</gene>
<dbReference type="SUPFAM" id="SSF46565">
    <property type="entry name" value="Chaperone J-domain"/>
    <property type="match status" value="1"/>
</dbReference>
<dbReference type="Pfam" id="PF00226">
    <property type="entry name" value="DnaJ"/>
    <property type="match status" value="1"/>
</dbReference>
<dbReference type="Gene3D" id="1.10.287.110">
    <property type="entry name" value="DnaJ domain"/>
    <property type="match status" value="1"/>
</dbReference>
<evidence type="ECO:0000256" key="1">
    <source>
        <dbReference type="SAM" id="MobiDB-lite"/>
    </source>
</evidence>
<protein>
    <recommendedName>
        <fullName evidence="2">J domain-containing protein</fullName>
    </recommendedName>
</protein>
<proteinExistence type="predicted"/>
<reference evidence="3" key="1">
    <citation type="submission" date="2019-04" db="EMBL/GenBank/DDBJ databases">
        <title>Sequencing of skin fungus with MAO and IRED activity.</title>
        <authorList>
            <person name="Marsaioli A.J."/>
            <person name="Bonatto J.M.C."/>
            <person name="Reis Junior O."/>
        </authorList>
    </citation>
    <scope>NUCLEOTIDE SEQUENCE</scope>
    <source>
        <strain evidence="3">30M1</strain>
    </source>
</reference>
<sequence>MLDKPESLDELWLNLACQTPLPRSSAAVPSAHNPSISKPYTRSQAKLQQLPDICPNLPDTPRRKRVRKSEFEIFVDFNSIHNTANTTAAPSPKKHKATGPTPLSINTNCVNIPQTVTPQDQDTPFPFSPLDPFWEDVENYDTSSFYMTPPPTPGNQSPSLSSTPTSASSARTSRLLRRRKPAQSQLTAPKDEVLYKVLKLSDWRATKEEIRTAYHKIAIDNHPDKVIEQQREDATHMMQTVNAAKEVLLDDRRRKAYHNSGKLPWSV</sequence>
<name>A0A9P4W9T0_CURKU</name>
<organism evidence="3 4">
    <name type="scientific">Curvularia kusanoi</name>
    <name type="common">Cochliobolus kusanoi</name>
    <dbReference type="NCBI Taxonomy" id="90978"/>
    <lineage>
        <taxon>Eukaryota</taxon>
        <taxon>Fungi</taxon>
        <taxon>Dikarya</taxon>
        <taxon>Ascomycota</taxon>
        <taxon>Pezizomycotina</taxon>
        <taxon>Dothideomycetes</taxon>
        <taxon>Pleosporomycetidae</taxon>
        <taxon>Pleosporales</taxon>
        <taxon>Pleosporineae</taxon>
        <taxon>Pleosporaceae</taxon>
        <taxon>Curvularia</taxon>
    </lineage>
</organism>
<evidence type="ECO:0000313" key="3">
    <source>
        <dbReference type="EMBL" id="KAF2998565.1"/>
    </source>
</evidence>
<dbReference type="OrthoDB" id="10250354at2759"/>
<feature type="compositionally biased region" description="Polar residues" evidence="1">
    <location>
        <begin position="32"/>
        <end position="42"/>
    </location>
</feature>
<accession>A0A9P4W9T0</accession>
<dbReference type="PANTHER" id="PTHR24074">
    <property type="entry name" value="CO-CHAPERONE PROTEIN DJLA"/>
    <property type="match status" value="1"/>
</dbReference>
<dbReference type="InterPro" id="IPR001623">
    <property type="entry name" value="DnaJ_domain"/>
</dbReference>
<dbReference type="CDD" id="cd06257">
    <property type="entry name" value="DnaJ"/>
    <property type="match status" value="1"/>
</dbReference>
<dbReference type="AlphaFoldDB" id="A0A9P4W9T0"/>
<feature type="region of interest" description="Disordered" evidence="1">
    <location>
        <begin position="23"/>
        <end position="42"/>
    </location>
</feature>